<sequence length="234" mass="24186">MTMTNQPWNSGQPQGQPGWQQSQPQSPGPPQPGWQQHPVQPQGFSGPGGQPPQGGSKLPLVIGAIILVVAIVAVAAFFLTRPGDEPTASGTPTTSATASSPDESTGPTDEPNGGDIREFTFDDAPQDVNGWKAQPVLEGMKGTYYLRDGVASGGRAQIGVRPFSTSLELAASEFTDPHESSDGRVICGESELTGKACYVDTADFGVLSASTADGDVVTLEDIQAIADAIASAHP</sequence>
<dbReference type="STRING" id="399497.BW733_07280"/>
<keyword evidence="4" id="KW-1185">Reference proteome</keyword>
<accession>A0A1Q2CX02</accession>
<evidence type="ECO:0000256" key="1">
    <source>
        <dbReference type="SAM" id="MobiDB-lite"/>
    </source>
</evidence>
<dbReference type="EMBL" id="CP019607">
    <property type="protein sequence ID" value="AQP50662.1"/>
    <property type="molecule type" value="Genomic_DNA"/>
</dbReference>
<feature type="compositionally biased region" description="Low complexity" evidence="1">
    <location>
        <begin position="86"/>
        <end position="105"/>
    </location>
</feature>
<organism evidence="3 4">
    <name type="scientific">Tessaracoccus flavescens</name>
    <dbReference type="NCBI Taxonomy" id="399497"/>
    <lineage>
        <taxon>Bacteria</taxon>
        <taxon>Bacillati</taxon>
        <taxon>Actinomycetota</taxon>
        <taxon>Actinomycetes</taxon>
        <taxon>Propionibacteriales</taxon>
        <taxon>Propionibacteriaceae</taxon>
        <taxon>Tessaracoccus</taxon>
    </lineage>
</organism>
<feature type="region of interest" description="Disordered" evidence="1">
    <location>
        <begin position="82"/>
        <end position="128"/>
    </location>
</feature>
<evidence type="ECO:0000256" key="2">
    <source>
        <dbReference type="SAM" id="Phobius"/>
    </source>
</evidence>
<feature type="compositionally biased region" description="Low complexity" evidence="1">
    <location>
        <begin position="1"/>
        <end position="25"/>
    </location>
</feature>
<keyword evidence="2" id="KW-0472">Membrane</keyword>
<keyword evidence="2" id="KW-0812">Transmembrane</keyword>
<dbReference type="KEGG" id="tfa:BW733_07280"/>
<feature type="compositionally biased region" description="Low complexity" evidence="1">
    <location>
        <begin position="33"/>
        <end position="44"/>
    </location>
</feature>
<feature type="region of interest" description="Disordered" evidence="1">
    <location>
        <begin position="1"/>
        <end position="55"/>
    </location>
</feature>
<proteinExistence type="predicted"/>
<keyword evidence="2" id="KW-1133">Transmembrane helix</keyword>
<reference evidence="3 4" key="1">
    <citation type="journal article" date="2008" name="Int. J. Syst. Evol. Microbiol.">
        <title>Tessaracoccus flavescens sp. nov., isolated from marine sediment.</title>
        <authorList>
            <person name="Lee D.W."/>
            <person name="Lee S.D."/>
        </authorList>
    </citation>
    <scope>NUCLEOTIDE SEQUENCE [LARGE SCALE GENOMIC DNA]</scope>
    <source>
        <strain evidence="3 4">SST-39T</strain>
    </source>
</reference>
<evidence type="ECO:0000313" key="3">
    <source>
        <dbReference type="EMBL" id="AQP50662.1"/>
    </source>
</evidence>
<evidence type="ECO:0000313" key="4">
    <source>
        <dbReference type="Proteomes" id="UP000188235"/>
    </source>
</evidence>
<protein>
    <submittedName>
        <fullName evidence="3">Uncharacterized protein</fullName>
    </submittedName>
</protein>
<feature type="transmembrane region" description="Helical" evidence="2">
    <location>
        <begin position="58"/>
        <end position="79"/>
    </location>
</feature>
<gene>
    <name evidence="3" type="ORF">BW733_07280</name>
</gene>
<dbReference type="Proteomes" id="UP000188235">
    <property type="component" value="Chromosome"/>
</dbReference>
<name>A0A1Q2CX02_9ACTN</name>
<dbReference type="AlphaFoldDB" id="A0A1Q2CX02"/>